<feature type="chain" id="PRO_5025469040" description="Secreted protein" evidence="1">
    <location>
        <begin position="21"/>
        <end position="81"/>
    </location>
</feature>
<organism evidence="2 3">
    <name type="scientific">Scophthalmus maximus</name>
    <name type="common">Turbot</name>
    <name type="synonym">Psetta maxima</name>
    <dbReference type="NCBI Taxonomy" id="52904"/>
    <lineage>
        <taxon>Eukaryota</taxon>
        <taxon>Metazoa</taxon>
        <taxon>Chordata</taxon>
        <taxon>Craniata</taxon>
        <taxon>Vertebrata</taxon>
        <taxon>Euteleostomi</taxon>
        <taxon>Actinopterygii</taxon>
        <taxon>Neopterygii</taxon>
        <taxon>Teleostei</taxon>
        <taxon>Neoteleostei</taxon>
        <taxon>Acanthomorphata</taxon>
        <taxon>Carangaria</taxon>
        <taxon>Pleuronectiformes</taxon>
        <taxon>Pleuronectoidei</taxon>
        <taxon>Scophthalmidae</taxon>
        <taxon>Scophthalmus</taxon>
    </lineage>
</organism>
<dbReference type="EMBL" id="VEVO01000009">
    <property type="protein sequence ID" value="KAF0037833.1"/>
    <property type="molecule type" value="Genomic_DNA"/>
</dbReference>
<keyword evidence="1" id="KW-0732">Signal</keyword>
<dbReference type="AlphaFoldDB" id="A0A6A4SV53"/>
<accession>A0A6A4SV53</accession>
<evidence type="ECO:0000256" key="1">
    <source>
        <dbReference type="SAM" id="SignalP"/>
    </source>
</evidence>
<comment type="caution">
    <text evidence="2">The sequence shown here is derived from an EMBL/GenBank/DDBJ whole genome shotgun (WGS) entry which is preliminary data.</text>
</comment>
<feature type="signal peptide" evidence="1">
    <location>
        <begin position="1"/>
        <end position="20"/>
    </location>
</feature>
<evidence type="ECO:0000313" key="2">
    <source>
        <dbReference type="EMBL" id="KAF0037833.1"/>
    </source>
</evidence>
<sequence length="81" mass="9241">MLFVLLFVLLYLGKQMLAAAVPPLVRRCSDFNVDGYIDLDFDTTCNHCQFVLGQTPHNIRVKGRVKKRPDVTRCGLTVVFR</sequence>
<gene>
    <name evidence="2" type="ORF">F2P81_010707</name>
</gene>
<evidence type="ECO:0008006" key="4">
    <source>
        <dbReference type="Google" id="ProtNLM"/>
    </source>
</evidence>
<protein>
    <recommendedName>
        <fullName evidence="4">Secreted protein</fullName>
    </recommendedName>
</protein>
<proteinExistence type="predicted"/>
<reference evidence="2 3" key="1">
    <citation type="submission" date="2019-06" db="EMBL/GenBank/DDBJ databases">
        <title>Draft genomes of female and male turbot (Scophthalmus maximus).</title>
        <authorList>
            <person name="Xu H."/>
            <person name="Xu X.-W."/>
            <person name="Shao C."/>
            <person name="Chen S."/>
        </authorList>
    </citation>
    <scope>NUCLEOTIDE SEQUENCE [LARGE SCALE GENOMIC DNA]</scope>
    <source>
        <strain evidence="2">Ysfricsl-2016a</strain>
        <tissue evidence="2">Blood</tissue>
    </source>
</reference>
<dbReference type="Proteomes" id="UP000438429">
    <property type="component" value="Unassembled WGS sequence"/>
</dbReference>
<name>A0A6A4SV53_SCOMX</name>
<evidence type="ECO:0000313" key="3">
    <source>
        <dbReference type="Proteomes" id="UP000438429"/>
    </source>
</evidence>